<accession>A0A813LTP5</accession>
<dbReference type="AlphaFoldDB" id="A0A813LTP5"/>
<comment type="caution">
    <text evidence="1">The sequence shown here is derived from an EMBL/GenBank/DDBJ whole genome shotgun (WGS) entry which is preliminary data.</text>
</comment>
<organism evidence="1 2">
    <name type="scientific">Polarella glacialis</name>
    <name type="common">Dinoflagellate</name>
    <dbReference type="NCBI Taxonomy" id="89957"/>
    <lineage>
        <taxon>Eukaryota</taxon>
        <taxon>Sar</taxon>
        <taxon>Alveolata</taxon>
        <taxon>Dinophyceae</taxon>
        <taxon>Suessiales</taxon>
        <taxon>Suessiaceae</taxon>
        <taxon>Polarella</taxon>
    </lineage>
</organism>
<gene>
    <name evidence="1" type="ORF">PGLA2088_LOCUS46531</name>
</gene>
<dbReference type="Proteomes" id="UP000626109">
    <property type="component" value="Unassembled WGS sequence"/>
</dbReference>
<name>A0A813LTP5_POLGL</name>
<sequence>MHSHVHVYVPHLYMVQQDQGNSSRCPRRNVTLPSHASLLCSAVSSRSARGCRAWFAVATRPIHEAGPWHTFLKLTVDECKEHPVYCPLVPGKPVEGITIHPPLNPLTPGGWYRSRQLYSDADTKERFGCVDMTFRYEFFPSGDCGKSPTPHNHTGGFQCGRCGHVYNAQALGKVRHLKTCPILGSALCVVHRKAHTRRLWWLARKCGSMTMTL</sequence>
<reference evidence="1" key="1">
    <citation type="submission" date="2021-02" db="EMBL/GenBank/DDBJ databases">
        <authorList>
            <person name="Dougan E. K."/>
            <person name="Rhodes N."/>
            <person name="Thang M."/>
            <person name="Chan C."/>
        </authorList>
    </citation>
    <scope>NUCLEOTIDE SEQUENCE</scope>
</reference>
<proteinExistence type="predicted"/>
<evidence type="ECO:0000313" key="1">
    <source>
        <dbReference type="EMBL" id="CAE8732747.1"/>
    </source>
</evidence>
<dbReference type="EMBL" id="CAJNNW010036224">
    <property type="protein sequence ID" value="CAE8732747.1"/>
    <property type="molecule type" value="Genomic_DNA"/>
</dbReference>
<evidence type="ECO:0000313" key="2">
    <source>
        <dbReference type="Proteomes" id="UP000626109"/>
    </source>
</evidence>
<protein>
    <submittedName>
        <fullName evidence="1">Uncharacterized protein</fullName>
    </submittedName>
</protein>